<name>A0A2T2XAQ2_9FIRM</name>
<dbReference type="AlphaFoldDB" id="A0A2T2XAQ2"/>
<dbReference type="Proteomes" id="UP000242972">
    <property type="component" value="Unassembled WGS sequence"/>
</dbReference>
<reference evidence="1 2" key="1">
    <citation type="journal article" date="2014" name="BMC Genomics">
        <title>Comparison of environmental and isolate Sulfobacillus genomes reveals diverse carbon, sulfur, nitrogen, and hydrogen metabolisms.</title>
        <authorList>
            <person name="Justice N.B."/>
            <person name="Norman A."/>
            <person name="Brown C.T."/>
            <person name="Singh A."/>
            <person name="Thomas B.C."/>
            <person name="Banfield J.F."/>
        </authorList>
    </citation>
    <scope>NUCLEOTIDE SEQUENCE [LARGE SCALE GENOMIC DNA]</scope>
    <source>
        <strain evidence="1">AMDSBA4</strain>
    </source>
</reference>
<accession>A0A2T2XAQ2</accession>
<comment type="caution">
    <text evidence="1">The sequence shown here is derived from an EMBL/GenBank/DDBJ whole genome shotgun (WGS) entry which is preliminary data.</text>
</comment>
<sequence length="354" mass="37257">MIQNVTVKLKKAKVHITPSPDDDVHVVSGVPLNQERTGNQITIEYDQSRSIDVSLALPSSVRSLDFNLGWGPATIAQMSLTDADINLGLGNLVVTASQGKFDVNVGKGNVTMQQLDGDIDINAGLGTVFLQQVTANGDINDGLGDIILEDCRGSLDINAGKGDIRGSGTGGHMEVNAGMGSILFTDSHHLSLEAHSGFGQIKLVGGILDDVTCESGIGSVTVEARLAQLTVDIKNRGDIHVNIPTTQGARIEASTDQGRVVSQMELVEVNNPGPARGHRLVGSTGDGSTQIALHTRRGSITLGQFAEPEGIDVVDNASEGTSLDPRLQILEQLQQGHLTVDEADALLLQLDENA</sequence>
<proteinExistence type="predicted"/>
<gene>
    <name evidence="1" type="ORF">C7B46_16740</name>
</gene>
<organism evidence="1 2">
    <name type="scientific">Sulfobacillus benefaciens</name>
    <dbReference type="NCBI Taxonomy" id="453960"/>
    <lineage>
        <taxon>Bacteria</taxon>
        <taxon>Bacillati</taxon>
        <taxon>Bacillota</taxon>
        <taxon>Clostridia</taxon>
        <taxon>Eubacteriales</taxon>
        <taxon>Clostridiales Family XVII. Incertae Sedis</taxon>
        <taxon>Sulfobacillus</taxon>
    </lineage>
</organism>
<protein>
    <submittedName>
        <fullName evidence="1">Uncharacterized protein</fullName>
    </submittedName>
</protein>
<evidence type="ECO:0000313" key="1">
    <source>
        <dbReference type="EMBL" id="PSR31584.1"/>
    </source>
</evidence>
<dbReference type="EMBL" id="PXYW01000062">
    <property type="protein sequence ID" value="PSR31584.1"/>
    <property type="molecule type" value="Genomic_DNA"/>
</dbReference>
<evidence type="ECO:0000313" key="2">
    <source>
        <dbReference type="Proteomes" id="UP000242972"/>
    </source>
</evidence>